<sequence>MAYTQPHQGLQFQYPALHQGEDAGAYEAGHAASTPQVYNLNTPEASPPTAPQQLSGSPGMSSIPDPQRATQGMKALAVKGGRVAKNPAPKKKATSLSASPPMTRKEKPSAADDDEDGSDDLLGKPLSVLTQEWEIPVVDIEAYVHRTADERHEEVDRGKVPGKVKRAMNAFMLYRKAYQDSAKRYSRQGNHQIISKICGQSWAKEPDNIRRQFNDWAVVERDNHRRAHPEYKFTPAKPRKKDKDEFGDDSEGDEADWDSAARRDPAYRATSRTPMVDPHGAPYGYAYNMGSLQDTRPYPGFHARHPQHMGNPARHTPNPYDVDEYAAGGMHYRHAPTDHAPTGHHHQLDSMMYANTARQGVGVGMGASHHPTGHQGFDLGGPYAPQAPNIGTVAQHHHHHHHQHPHGPPADGVSQQIDPSLMSREGMPQYDMTNPVLVGGGMGEGHWQPSIHAGGDATDMYAGQYLAEVEESLIPEPHMQYLQGDSESWKVDTVNEADDWHGLSGT</sequence>
<comment type="caution">
    <text evidence="6">The sequence shown here is derived from an EMBL/GenBank/DDBJ whole genome shotgun (WGS) entry which is preliminary data.</text>
</comment>
<feature type="region of interest" description="Disordered" evidence="4">
    <location>
        <begin position="296"/>
        <end position="318"/>
    </location>
</feature>
<feature type="compositionally biased region" description="Basic residues" evidence="4">
    <location>
        <begin position="395"/>
        <end position="405"/>
    </location>
</feature>
<feature type="domain" description="HMG box" evidence="5">
    <location>
        <begin position="164"/>
        <end position="232"/>
    </location>
</feature>
<dbReference type="PROSITE" id="PS50118">
    <property type="entry name" value="HMG_BOX_2"/>
    <property type="match status" value="1"/>
</dbReference>
<evidence type="ECO:0000313" key="6">
    <source>
        <dbReference type="EMBL" id="CAK7220824.1"/>
    </source>
</evidence>
<feature type="DNA-binding region" description="HMG box" evidence="3">
    <location>
        <begin position="164"/>
        <end position="232"/>
    </location>
</feature>
<dbReference type="SMART" id="SM00398">
    <property type="entry name" value="HMG"/>
    <property type="match status" value="1"/>
</dbReference>
<feature type="compositionally biased region" description="Acidic residues" evidence="4">
    <location>
        <begin position="245"/>
        <end position="257"/>
    </location>
</feature>
<proteinExistence type="predicted"/>
<accession>A0ABP0BMG6</accession>
<keyword evidence="2 3" id="KW-0539">Nucleus</keyword>
<dbReference type="EMBL" id="CAWUHB010000021">
    <property type="protein sequence ID" value="CAK7220824.1"/>
    <property type="molecule type" value="Genomic_DNA"/>
</dbReference>
<organism evidence="6 7">
    <name type="scientific">Sporothrix curviconia</name>
    <dbReference type="NCBI Taxonomy" id="1260050"/>
    <lineage>
        <taxon>Eukaryota</taxon>
        <taxon>Fungi</taxon>
        <taxon>Dikarya</taxon>
        <taxon>Ascomycota</taxon>
        <taxon>Pezizomycotina</taxon>
        <taxon>Sordariomycetes</taxon>
        <taxon>Sordariomycetidae</taxon>
        <taxon>Ophiostomatales</taxon>
        <taxon>Ophiostomataceae</taxon>
        <taxon>Sporothrix</taxon>
    </lineage>
</organism>
<dbReference type="InterPro" id="IPR036910">
    <property type="entry name" value="HMG_box_dom_sf"/>
</dbReference>
<evidence type="ECO:0000256" key="4">
    <source>
        <dbReference type="SAM" id="MobiDB-lite"/>
    </source>
</evidence>
<dbReference type="CDD" id="cd01389">
    <property type="entry name" value="HMG-box_ROX1-like"/>
    <property type="match status" value="1"/>
</dbReference>
<evidence type="ECO:0000256" key="2">
    <source>
        <dbReference type="ARBA" id="ARBA00023242"/>
    </source>
</evidence>
<evidence type="ECO:0000256" key="1">
    <source>
        <dbReference type="ARBA" id="ARBA00023125"/>
    </source>
</evidence>
<evidence type="ECO:0000313" key="7">
    <source>
        <dbReference type="Proteomes" id="UP001642405"/>
    </source>
</evidence>
<feature type="region of interest" description="Disordered" evidence="4">
    <location>
        <begin position="21"/>
        <end position="122"/>
    </location>
</feature>
<dbReference type="Gene3D" id="1.10.30.10">
    <property type="entry name" value="High mobility group box domain"/>
    <property type="match status" value="1"/>
</dbReference>
<dbReference type="Proteomes" id="UP001642405">
    <property type="component" value="Unassembled WGS sequence"/>
</dbReference>
<dbReference type="PANTHER" id="PTHR45789:SF2">
    <property type="entry name" value="FI18025P1"/>
    <property type="match status" value="1"/>
</dbReference>
<reference evidence="6 7" key="1">
    <citation type="submission" date="2024-01" db="EMBL/GenBank/DDBJ databases">
        <authorList>
            <person name="Allen C."/>
            <person name="Tagirdzhanova G."/>
        </authorList>
    </citation>
    <scope>NUCLEOTIDE SEQUENCE [LARGE SCALE GENOMIC DNA]</scope>
</reference>
<feature type="compositionally biased region" description="Polar residues" evidence="4">
    <location>
        <begin position="51"/>
        <end position="60"/>
    </location>
</feature>
<dbReference type="SUPFAM" id="SSF47095">
    <property type="entry name" value="HMG-box"/>
    <property type="match status" value="1"/>
</dbReference>
<dbReference type="InterPro" id="IPR051356">
    <property type="entry name" value="SOX/SOX-like_TF"/>
</dbReference>
<dbReference type="PANTHER" id="PTHR45789">
    <property type="entry name" value="FI18025P1"/>
    <property type="match status" value="1"/>
</dbReference>
<feature type="compositionally biased region" description="Polar residues" evidence="4">
    <location>
        <begin position="33"/>
        <end position="44"/>
    </location>
</feature>
<feature type="region of interest" description="Disordered" evidence="4">
    <location>
        <begin position="394"/>
        <end position="413"/>
    </location>
</feature>
<gene>
    <name evidence="6" type="ORF">SCUCBS95973_004287</name>
</gene>
<keyword evidence="1 3" id="KW-0238">DNA-binding</keyword>
<evidence type="ECO:0000256" key="3">
    <source>
        <dbReference type="PROSITE-ProRule" id="PRU00267"/>
    </source>
</evidence>
<protein>
    <recommendedName>
        <fullName evidence="5">HMG box domain-containing protein</fullName>
    </recommendedName>
</protein>
<dbReference type="Pfam" id="PF00505">
    <property type="entry name" value="HMG_box"/>
    <property type="match status" value="1"/>
</dbReference>
<evidence type="ECO:0000259" key="5">
    <source>
        <dbReference type="PROSITE" id="PS50118"/>
    </source>
</evidence>
<name>A0ABP0BMG6_9PEZI</name>
<dbReference type="InterPro" id="IPR009071">
    <property type="entry name" value="HMG_box_dom"/>
</dbReference>
<feature type="region of interest" description="Disordered" evidence="4">
    <location>
        <begin position="227"/>
        <end position="279"/>
    </location>
</feature>
<keyword evidence="7" id="KW-1185">Reference proteome</keyword>